<name>A0A6L2KUS6_TANCI</name>
<comment type="caution">
    <text evidence="2">The sequence shown here is derived from an EMBL/GenBank/DDBJ whole genome shotgun (WGS) entry which is preliminary data.</text>
</comment>
<protein>
    <submittedName>
        <fullName evidence="2">Uncharacterized protein</fullName>
    </submittedName>
</protein>
<evidence type="ECO:0000313" key="2">
    <source>
        <dbReference type="EMBL" id="GEU51644.1"/>
    </source>
</evidence>
<dbReference type="PANTHER" id="PTHR34222">
    <property type="entry name" value="GAG_PRE-INTEGRS DOMAIN-CONTAINING PROTEIN"/>
    <property type="match status" value="1"/>
</dbReference>
<sequence length="878" mass="99587">MKEKNHGLANVMGLESFPTVYEAHGIHPPSSMNEENMNDAGPKVGPTPTGNTPCMSSYANVTSVPIRKALNFHTVFTLEGNKVNLVVLLESIRSISERFVNTAYGFFLGKRVAYPVVANYVRNTWGKYGQVKSILNLSVGIFSFQFSSMDDLDAVPENGPWDGLSAITTKLGTPLMFDSYTFNMYIQSWGRSSYARALIEVRGDVELNDNIVVAMPKLVGEGFHTYSDVVKNMKKPSQAPEVFRLVLSSTTTTHIVDKIEILIIDVKVTLVNDEGKPLEKGTYKNDDYDFDPYDDDMYEGQDIPDKIQAIYDNLNIKVRDFNSTLKNHISHPYCEALKRVAEPGQSSMSRDESLFMYNPDVLREQFTGLVIQQGLPFNHFDKKQTPRVFQKHLQPKYNHRVIAFKDFPSLHSGSALAKTLRNVFDSFNMENKIMPITLDNASNNTSAIGKLKLKYDPPMEERKQDKSTLETHVDFEEEILDAEVQANQAIPLSDEEIALDAASSEGARECKRKKCTPLGLDLEKNWRKKTKLELVTGIRELVTRSAQKVKKQADNLTEYSTAKELWDALGVWGDIDRTNPNPMKCSEDIKTYAKIRSDKKIFQFLNGLDQKFKPIKREILRFDPLPTTEAAYAIVRKEVAHQNILGATNNEPQGIATGLIARETKGVGFVTKGYRRNEGKKKWVTKDDKSHLKCEECGMSRRIREHCFRNDIRTGRILGRGTERDGLYYVDKVTTNGTVILTHGTSEREAWLWHRRMGHPSDQGEEQCDTLSWLRYTSEESCQNQNTTSSGAQEQSYLNINTTEDTIPNLIFEQGQTEESLRSDTPKKKPLEVLKEASSNVEQALKSEKWKNAMDVEMDVPMRKEHGTNVFFHKGRNL</sequence>
<proteinExistence type="predicted"/>
<dbReference type="AlphaFoldDB" id="A0A6L2KUS6"/>
<gene>
    <name evidence="2" type="ORF">Tci_023622</name>
</gene>
<accession>A0A6L2KUS6</accession>
<evidence type="ECO:0000256" key="1">
    <source>
        <dbReference type="SAM" id="MobiDB-lite"/>
    </source>
</evidence>
<reference evidence="2" key="1">
    <citation type="journal article" date="2019" name="Sci. Rep.">
        <title>Draft genome of Tanacetum cinerariifolium, the natural source of mosquito coil.</title>
        <authorList>
            <person name="Yamashiro T."/>
            <person name="Shiraishi A."/>
            <person name="Satake H."/>
            <person name="Nakayama K."/>
        </authorList>
    </citation>
    <scope>NUCLEOTIDE SEQUENCE</scope>
</reference>
<feature type="region of interest" description="Disordered" evidence="1">
    <location>
        <begin position="28"/>
        <end position="51"/>
    </location>
</feature>
<dbReference type="EMBL" id="BKCJ010002897">
    <property type="protein sequence ID" value="GEU51644.1"/>
    <property type="molecule type" value="Genomic_DNA"/>
</dbReference>
<organism evidence="2">
    <name type="scientific">Tanacetum cinerariifolium</name>
    <name type="common">Dalmatian daisy</name>
    <name type="synonym">Chrysanthemum cinerariifolium</name>
    <dbReference type="NCBI Taxonomy" id="118510"/>
    <lineage>
        <taxon>Eukaryota</taxon>
        <taxon>Viridiplantae</taxon>
        <taxon>Streptophyta</taxon>
        <taxon>Embryophyta</taxon>
        <taxon>Tracheophyta</taxon>
        <taxon>Spermatophyta</taxon>
        <taxon>Magnoliopsida</taxon>
        <taxon>eudicotyledons</taxon>
        <taxon>Gunneridae</taxon>
        <taxon>Pentapetalae</taxon>
        <taxon>asterids</taxon>
        <taxon>campanulids</taxon>
        <taxon>Asterales</taxon>
        <taxon>Asteraceae</taxon>
        <taxon>Asteroideae</taxon>
        <taxon>Anthemideae</taxon>
        <taxon>Anthemidinae</taxon>
        <taxon>Tanacetum</taxon>
    </lineage>
</organism>
<dbReference type="PANTHER" id="PTHR34222:SF43">
    <property type="entry name" value="RETROTRANSPOSON GAG DOMAIN-CONTAINING PROTEIN"/>
    <property type="match status" value="1"/>
</dbReference>